<evidence type="ECO:0000313" key="1">
    <source>
        <dbReference type="EMBL" id="KAF9762000.1"/>
    </source>
</evidence>
<dbReference type="OrthoDB" id="2192163at2759"/>
<name>A0A9P6GXF6_9MICR</name>
<sequence>MPKLFKKFKIAKKIKAEKEKQKPKIGTLKVDKTHTGPRDEVEAILLLLDTRPSSAFRRILSLDSRILNINLFLIAKKAFPVFLDIGFNIKILSRLNSCDSSPALHNLFYDYLRVAILAGYSYKSLFNFMLRNCSNVLRDNKQELLEILDDLECKHKIDNLKENAKRVIFSDRIFYYNNHFEKL</sequence>
<gene>
    <name evidence="1" type="ORF">NGRA_2284</name>
</gene>
<dbReference type="AlphaFoldDB" id="A0A9P6GXF6"/>
<comment type="caution">
    <text evidence="1">The sequence shown here is derived from an EMBL/GenBank/DDBJ whole genome shotgun (WGS) entry which is preliminary data.</text>
</comment>
<dbReference type="EMBL" id="SBJO01000226">
    <property type="protein sequence ID" value="KAF9762000.1"/>
    <property type="molecule type" value="Genomic_DNA"/>
</dbReference>
<proteinExistence type="predicted"/>
<protein>
    <submittedName>
        <fullName evidence="1">Uncharacterized protein</fullName>
    </submittedName>
</protein>
<reference evidence="1 2" key="1">
    <citation type="journal article" date="2020" name="Genome Biol. Evol.">
        <title>Comparative genomics of strictly vertically transmitted, feminizing microsporidia endosymbionts of amphipod crustaceans.</title>
        <authorList>
            <person name="Cormier A."/>
            <person name="Chebbi M.A."/>
            <person name="Giraud I."/>
            <person name="Wattier R."/>
            <person name="Teixeira M."/>
            <person name="Gilbert C."/>
            <person name="Rigaud T."/>
            <person name="Cordaux R."/>
        </authorList>
    </citation>
    <scope>NUCLEOTIDE SEQUENCE [LARGE SCALE GENOMIC DNA]</scope>
    <source>
        <strain evidence="1 2">Ou3-Ou53</strain>
    </source>
</reference>
<organism evidence="1 2">
    <name type="scientific">Nosema granulosis</name>
    <dbReference type="NCBI Taxonomy" id="83296"/>
    <lineage>
        <taxon>Eukaryota</taxon>
        <taxon>Fungi</taxon>
        <taxon>Fungi incertae sedis</taxon>
        <taxon>Microsporidia</taxon>
        <taxon>Nosematidae</taxon>
        <taxon>Nosema</taxon>
    </lineage>
</organism>
<accession>A0A9P6GXF6</accession>
<keyword evidence="2" id="KW-1185">Reference proteome</keyword>
<dbReference type="Proteomes" id="UP000740883">
    <property type="component" value="Unassembled WGS sequence"/>
</dbReference>
<evidence type="ECO:0000313" key="2">
    <source>
        <dbReference type="Proteomes" id="UP000740883"/>
    </source>
</evidence>